<feature type="domain" description="Methyltransferase type 11" evidence="1">
    <location>
        <begin position="57"/>
        <end position="149"/>
    </location>
</feature>
<dbReference type="Pfam" id="PF08241">
    <property type="entry name" value="Methyltransf_11"/>
    <property type="match status" value="1"/>
</dbReference>
<dbReference type="SUPFAM" id="SSF53335">
    <property type="entry name" value="S-adenosyl-L-methionine-dependent methyltransferases"/>
    <property type="match status" value="1"/>
</dbReference>
<dbReference type="PANTHER" id="PTHR43591:SF110">
    <property type="entry name" value="RHODANESE DOMAIN-CONTAINING PROTEIN"/>
    <property type="match status" value="1"/>
</dbReference>
<dbReference type="CDD" id="cd02440">
    <property type="entry name" value="AdoMet_MTases"/>
    <property type="match status" value="1"/>
</dbReference>
<dbReference type="STRING" id="1860102.ACCAA_270064"/>
<reference evidence="3" key="1">
    <citation type="submission" date="2016-06" db="EMBL/GenBank/DDBJ databases">
        <authorList>
            <person name="McIlroy S.J."/>
            <person name="Karst S.M."/>
            <person name="Albertsen M."/>
        </authorList>
    </citation>
    <scope>NUCLEOTIDE SEQUENCE [LARGE SCALE GENOMIC DNA]</scope>
</reference>
<dbReference type="GO" id="GO:0008757">
    <property type="term" value="F:S-adenosylmethionine-dependent methyltransferase activity"/>
    <property type="evidence" value="ECO:0007669"/>
    <property type="project" value="InterPro"/>
</dbReference>
<keyword evidence="3" id="KW-1185">Reference proteome</keyword>
<dbReference type="InterPro" id="IPR029063">
    <property type="entry name" value="SAM-dependent_MTases_sf"/>
</dbReference>
<protein>
    <recommendedName>
        <fullName evidence="1">Methyltransferase type 11 domain-containing protein</fullName>
    </recommendedName>
</protein>
<dbReference type="PANTHER" id="PTHR43591">
    <property type="entry name" value="METHYLTRANSFERASE"/>
    <property type="match status" value="1"/>
</dbReference>
<dbReference type="Gene3D" id="3.40.50.150">
    <property type="entry name" value="Vaccinia Virus protein VP39"/>
    <property type="match status" value="1"/>
</dbReference>
<proteinExistence type="predicted"/>
<dbReference type="Proteomes" id="UP000199169">
    <property type="component" value="Unassembled WGS sequence"/>
</dbReference>
<dbReference type="AlphaFoldDB" id="A0A1A8XN08"/>
<gene>
    <name evidence="2" type="ORF">ACCAA_270064</name>
</gene>
<sequence>MSQGSPDQQPERYREFESAEKYNSKFVKPKGVRRFSHWLEARAVERALNHVSGASVLDCPCGTGRIDGLLRGKFSKVVGLDSSEAMLAVYRQANHERIGQQGDAFALPFADGEFEWVVCHRLLHHFSQDDDRVRLLKSLARVAKTGVVVYAWLDTPFNSRRSSRRQTLARDHLRPLLDAAGLTLEKVYFAAWPFQPKAELVCRKK</sequence>
<accession>A0A1A8XN08</accession>
<name>A0A1A8XN08_9PROT</name>
<evidence type="ECO:0000313" key="2">
    <source>
        <dbReference type="EMBL" id="SBT05802.1"/>
    </source>
</evidence>
<dbReference type="InterPro" id="IPR013216">
    <property type="entry name" value="Methyltransf_11"/>
</dbReference>
<dbReference type="RefSeq" id="WP_186406785.1">
    <property type="nucleotide sequence ID" value="NZ_FLQX01000102.1"/>
</dbReference>
<evidence type="ECO:0000313" key="3">
    <source>
        <dbReference type="Proteomes" id="UP000199169"/>
    </source>
</evidence>
<evidence type="ECO:0000259" key="1">
    <source>
        <dbReference type="Pfam" id="PF08241"/>
    </source>
</evidence>
<organism evidence="2 3">
    <name type="scientific">Candidatus Accumulibacter aalborgensis</name>
    <dbReference type="NCBI Taxonomy" id="1860102"/>
    <lineage>
        <taxon>Bacteria</taxon>
        <taxon>Pseudomonadati</taxon>
        <taxon>Pseudomonadota</taxon>
        <taxon>Betaproteobacteria</taxon>
        <taxon>Candidatus Accumulibacter</taxon>
    </lineage>
</organism>
<dbReference type="EMBL" id="FLQX01000102">
    <property type="protein sequence ID" value="SBT05802.1"/>
    <property type="molecule type" value="Genomic_DNA"/>
</dbReference>